<dbReference type="InterPro" id="IPR042259">
    <property type="entry name" value="Raco-like_middle_sf"/>
</dbReference>
<gene>
    <name evidence="2" type="ORF">DSCOOX_23070</name>
</gene>
<evidence type="ECO:0000313" key="3">
    <source>
        <dbReference type="Proteomes" id="UP000422108"/>
    </source>
</evidence>
<dbReference type="GO" id="GO:0051536">
    <property type="term" value="F:iron-sulfur cluster binding"/>
    <property type="evidence" value="ECO:0007669"/>
    <property type="project" value="InterPro"/>
</dbReference>
<name>A0A5K8A9A1_9BACT</name>
<dbReference type="PROSITE" id="PS51085">
    <property type="entry name" value="2FE2S_FER_2"/>
    <property type="match status" value="1"/>
</dbReference>
<reference evidence="2 3" key="1">
    <citation type="submission" date="2019-11" db="EMBL/GenBank/DDBJ databases">
        <title>Comparative genomics of hydrocarbon-degrading Desulfosarcina strains.</title>
        <authorList>
            <person name="Watanabe M."/>
            <person name="Kojima H."/>
            <person name="Fukui M."/>
        </authorList>
    </citation>
    <scope>NUCLEOTIDE SEQUENCE [LARGE SCALE GENOMIC DNA]</scope>
    <source>
        <strain evidence="3">oXyS1</strain>
    </source>
</reference>
<accession>A0A5K8A9A1</accession>
<dbReference type="Gene3D" id="3.30.420.480">
    <property type="entry name" value="Domain of unknown function (DUF4445)"/>
    <property type="match status" value="1"/>
</dbReference>
<dbReference type="PANTHER" id="PTHR42895">
    <property type="entry name" value="IRON-SULFUR CLUSTER-BINDING PROTEIN-RELATED"/>
    <property type="match status" value="1"/>
</dbReference>
<dbReference type="Pfam" id="PF17651">
    <property type="entry name" value="Raco_middle"/>
    <property type="match status" value="1"/>
</dbReference>
<dbReference type="Pfam" id="PF14574">
    <property type="entry name" value="RACo_C_ter"/>
    <property type="match status" value="1"/>
</dbReference>
<dbReference type="InterPro" id="IPR052911">
    <property type="entry name" value="Corrinoid_activation_enz"/>
</dbReference>
<dbReference type="InterPro" id="IPR036010">
    <property type="entry name" value="2Fe-2S_ferredoxin-like_sf"/>
</dbReference>
<dbReference type="InterPro" id="IPR027980">
    <property type="entry name" value="RACo_C"/>
</dbReference>
<feature type="domain" description="2Fe-2S ferredoxin-type" evidence="1">
    <location>
        <begin position="5"/>
        <end position="80"/>
    </location>
</feature>
<dbReference type="SUPFAM" id="SSF54292">
    <property type="entry name" value="2Fe-2S ferredoxin-like"/>
    <property type="match status" value="1"/>
</dbReference>
<evidence type="ECO:0000259" key="1">
    <source>
        <dbReference type="PROSITE" id="PS51085"/>
    </source>
</evidence>
<dbReference type="InterPro" id="IPR041414">
    <property type="entry name" value="Raco-like_middle"/>
</dbReference>
<sequence length="610" mass="66977">MQETVNVNFVFDNHVFKAEKGMLLSEICSLAGYPQDMVCGGKGTCGKCVVEIIDADQPKTVLSCQYPVVDDIIVQRIVNPANRKVKILTVNTRLDCRINPDLSYLRLTKSDFEPGYCSSFAAKLLEKYQLTITYPALKQLSHLTRLENPDLTYTLVTYRNKIIDAVIDEANIHIYGVAIDIGTTTVVCYLYDMTNFTLVGTYSALNQQTALGADVITRIHYCVNHRQEQGVNVLRRQIVDTINDLLNQSVKDGVALNHIYQAVLCGNSTMQHLFLGLYPESLGMVPFVSMSHDFIEVSGREAGLHIHPEAVVTFLPLMGAFVGADTMSVLVSLPDDDKVRLMFDLGTNGEIACGSAKRYMVTSTACGPALEGAGLACGMRASAGAIQHFHIDENKNILLDIIDDAPAIGICGSGIIDIYAELLKNGVINARGRMLTEEAYENEYGKDNLSCRLARVHVADHEVNAFILAFPEENGNHAAVYFTQLDAREIQKAKGAIAAGCRILTSTYGISIEEVGEICLAGAFGNYLDIKNAQFIGLLPQCKTVAVHSIGNGAGTGVQLFLLDKAISQKCRKIQKNAVHQELNLHPDFNRIYLEEMQFIHTERADAKVI</sequence>
<dbReference type="AlphaFoldDB" id="A0A5K8A9A1"/>
<protein>
    <recommendedName>
        <fullName evidence="1">2Fe-2S ferredoxin-type domain-containing protein</fullName>
    </recommendedName>
</protein>
<dbReference type="Proteomes" id="UP000422108">
    <property type="component" value="Chromosome"/>
</dbReference>
<dbReference type="PANTHER" id="PTHR42895:SF2">
    <property type="entry name" value="IRON-SULFUR CLUSTER PROTEIN"/>
    <property type="match status" value="1"/>
</dbReference>
<dbReference type="CDD" id="cd00207">
    <property type="entry name" value="fer2"/>
    <property type="match status" value="1"/>
</dbReference>
<dbReference type="InterPro" id="IPR001041">
    <property type="entry name" value="2Fe-2S_ferredoxin-type"/>
</dbReference>
<dbReference type="EMBL" id="AP021879">
    <property type="protein sequence ID" value="BBO89127.1"/>
    <property type="molecule type" value="Genomic_DNA"/>
</dbReference>
<dbReference type="RefSeq" id="WP_162458888.1">
    <property type="nucleotide sequence ID" value="NZ_AP021879.1"/>
</dbReference>
<dbReference type="Gene3D" id="3.10.20.30">
    <property type="match status" value="1"/>
</dbReference>
<evidence type="ECO:0000313" key="2">
    <source>
        <dbReference type="EMBL" id="BBO89127.1"/>
    </source>
</evidence>
<organism evidence="2 3">
    <name type="scientific">Desulfosarcina ovata subsp. ovata</name>
    <dbReference type="NCBI Taxonomy" id="2752305"/>
    <lineage>
        <taxon>Bacteria</taxon>
        <taxon>Pseudomonadati</taxon>
        <taxon>Thermodesulfobacteriota</taxon>
        <taxon>Desulfobacteria</taxon>
        <taxon>Desulfobacterales</taxon>
        <taxon>Desulfosarcinaceae</taxon>
        <taxon>Desulfosarcina</taxon>
    </lineage>
</organism>
<proteinExistence type="predicted"/>
<keyword evidence="3" id="KW-1185">Reference proteome</keyword>
<dbReference type="InterPro" id="IPR012675">
    <property type="entry name" value="Beta-grasp_dom_sf"/>
</dbReference>